<accession>A0ABV6HJD1</accession>
<reference evidence="2 3" key="1">
    <citation type="submission" date="2024-09" db="EMBL/GenBank/DDBJ databases">
        <authorList>
            <person name="Sun Q."/>
            <person name="Mori K."/>
        </authorList>
    </citation>
    <scope>NUCLEOTIDE SEQUENCE [LARGE SCALE GENOMIC DNA]</scope>
    <source>
        <strain evidence="2 3">CCM 7765</strain>
    </source>
</reference>
<dbReference type="RefSeq" id="WP_130856294.1">
    <property type="nucleotide sequence ID" value="NZ_JBHLWO010000001.1"/>
</dbReference>
<keyword evidence="1" id="KW-1133">Transmembrane helix</keyword>
<keyword evidence="1" id="KW-0812">Transmembrane</keyword>
<sequence length="186" mass="21512">MRIEEMKSLWAAQPIEIKPNEALAEMLTEKSHPILKGIRKQLLLEIGSWLIILCVYYNMFDGEKRPLAANLVLIICVLQAIAFNFTGYLAARNLVYGDNIITSIAVYLKKLKRFKWGSLCSRIIFTGGMLFFFFYGLDVAIFRILSIAFIGLVFIGQLWLLQRQWSQRIKKLAELKFELINTNEKN</sequence>
<organism evidence="2 3">
    <name type="scientific">Olivibacter oleidegradans</name>
    <dbReference type="NCBI Taxonomy" id="760123"/>
    <lineage>
        <taxon>Bacteria</taxon>
        <taxon>Pseudomonadati</taxon>
        <taxon>Bacteroidota</taxon>
        <taxon>Sphingobacteriia</taxon>
        <taxon>Sphingobacteriales</taxon>
        <taxon>Sphingobacteriaceae</taxon>
        <taxon>Olivibacter</taxon>
    </lineage>
</organism>
<evidence type="ECO:0000313" key="3">
    <source>
        <dbReference type="Proteomes" id="UP001589774"/>
    </source>
</evidence>
<comment type="caution">
    <text evidence="2">The sequence shown here is derived from an EMBL/GenBank/DDBJ whole genome shotgun (WGS) entry which is preliminary data.</text>
</comment>
<protein>
    <submittedName>
        <fullName evidence="2">Uncharacterized protein</fullName>
    </submittedName>
</protein>
<feature type="transmembrane region" description="Helical" evidence="1">
    <location>
        <begin position="116"/>
        <end position="135"/>
    </location>
</feature>
<feature type="transmembrane region" description="Helical" evidence="1">
    <location>
        <begin position="71"/>
        <end position="95"/>
    </location>
</feature>
<keyword evidence="3" id="KW-1185">Reference proteome</keyword>
<dbReference type="EMBL" id="JBHLWO010000001">
    <property type="protein sequence ID" value="MFC0318235.1"/>
    <property type="molecule type" value="Genomic_DNA"/>
</dbReference>
<gene>
    <name evidence="2" type="ORF">ACFFI0_07935</name>
</gene>
<dbReference type="Proteomes" id="UP001589774">
    <property type="component" value="Unassembled WGS sequence"/>
</dbReference>
<evidence type="ECO:0000313" key="2">
    <source>
        <dbReference type="EMBL" id="MFC0318235.1"/>
    </source>
</evidence>
<evidence type="ECO:0000256" key="1">
    <source>
        <dbReference type="SAM" id="Phobius"/>
    </source>
</evidence>
<feature type="transmembrane region" description="Helical" evidence="1">
    <location>
        <begin position="42"/>
        <end position="59"/>
    </location>
</feature>
<keyword evidence="1" id="KW-0472">Membrane</keyword>
<feature type="transmembrane region" description="Helical" evidence="1">
    <location>
        <begin position="141"/>
        <end position="161"/>
    </location>
</feature>
<name>A0ABV6HJD1_9SPHI</name>
<proteinExistence type="predicted"/>